<accession>A0A072NR66</accession>
<gene>
    <name evidence="3" type="ORF">M670_01000</name>
</gene>
<feature type="domain" description="Rhodanese" evidence="2">
    <location>
        <begin position="14"/>
        <end position="138"/>
    </location>
</feature>
<protein>
    <submittedName>
        <fullName evidence="3">tRNA 2-selenouridine synthase</fullName>
        <ecNumber evidence="3">2.9.1.-</ecNumber>
    </submittedName>
</protein>
<dbReference type="PROSITE" id="PS50206">
    <property type="entry name" value="RHODANESE_3"/>
    <property type="match status" value="1"/>
</dbReference>
<dbReference type="InterPro" id="IPR036873">
    <property type="entry name" value="Rhodanese-like_dom_sf"/>
</dbReference>
<evidence type="ECO:0000313" key="3">
    <source>
        <dbReference type="EMBL" id="KEF39976.1"/>
    </source>
</evidence>
<dbReference type="PANTHER" id="PTHR30401:SF0">
    <property type="entry name" value="TRNA 2-SELENOURIDINE SYNTHASE"/>
    <property type="match status" value="1"/>
</dbReference>
<dbReference type="GO" id="GO:0043828">
    <property type="term" value="F:tRNA 2-selenouridine synthase activity"/>
    <property type="evidence" value="ECO:0007669"/>
    <property type="project" value="InterPro"/>
</dbReference>
<comment type="caution">
    <text evidence="3">The sequence shown here is derived from an EMBL/GenBank/DDBJ whole genome shotgun (WGS) entry which is preliminary data.</text>
</comment>
<evidence type="ECO:0000259" key="2">
    <source>
        <dbReference type="PROSITE" id="PS50206"/>
    </source>
</evidence>
<dbReference type="GO" id="GO:0002098">
    <property type="term" value="P:tRNA wobble uridine modification"/>
    <property type="evidence" value="ECO:0007669"/>
    <property type="project" value="InterPro"/>
</dbReference>
<dbReference type="PATRIC" id="fig|1348973.3.peg.974"/>
<reference evidence="3 4" key="1">
    <citation type="submission" date="2014-04" db="EMBL/GenBank/DDBJ databases">
        <title>Draft genome sequence of Bacillus azotoformans MEV2011, a (co-) denitrifying strain unable to grow in the presence of oxygen.</title>
        <authorList>
            <person name="Nielsen M."/>
            <person name="Schreiber L."/>
            <person name="Finster K."/>
            <person name="Schramm A."/>
        </authorList>
    </citation>
    <scope>NUCLEOTIDE SEQUENCE [LARGE SCALE GENOMIC DNA]</scope>
    <source>
        <strain evidence="3 4">MEV2011</strain>
    </source>
</reference>
<dbReference type="InterPro" id="IPR001763">
    <property type="entry name" value="Rhodanese-like_dom"/>
</dbReference>
<dbReference type="InterPro" id="IPR058840">
    <property type="entry name" value="AAA_SelU"/>
</dbReference>
<evidence type="ECO:0000256" key="1">
    <source>
        <dbReference type="ARBA" id="ARBA00023266"/>
    </source>
</evidence>
<dbReference type="EC" id="2.9.1.-" evidence="3"/>
<dbReference type="Gene3D" id="3.40.250.10">
    <property type="entry name" value="Rhodanese-like domain"/>
    <property type="match status" value="1"/>
</dbReference>
<dbReference type="Pfam" id="PF26341">
    <property type="entry name" value="AAA_SelU"/>
    <property type="match status" value="1"/>
</dbReference>
<keyword evidence="1" id="KW-0711">Selenium</keyword>
<dbReference type="Pfam" id="PF00581">
    <property type="entry name" value="Rhodanese"/>
    <property type="match status" value="1"/>
</dbReference>
<dbReference type="OrthoDB" id="9808735at2"/>
<dbReference type="EMBL" id="JJRY01000002">
    <property type="protein sequence ID" value="KEF39976.1"/>
    <property type="molecule type" value="Genomic_DNA"/>
</dbReference>
<dbReference type="NCBIfam" id="TIGR03167">
    <property type="entry name" value="tRNA_sel_U_synt"/>
    <property type="match status" value="1"/>
</dbReference>
<proteinExistence type="predicted"/>
<dbReference type="Proteomes" id="UP000027936">
    <property type="component" value="Unassembled WGS sequence"/>
</dbReference>
<dbReference type="NCBIfam" id="NF008750">
    <property type="entry name" value="PRK11784.1-2"/>
    <property type="match status" value="1"/>
</dbReference>
<dbReference type="RefSeq" id="WP_035193725.1">
    <property type="nucleotide sequence ID" value="NZ_JJRY01000002.1"/>
</dbReference>
<dbReference type="PANTHER" id="PTHR30401">
    <property type="entry name" value="TRNA 2-SELENOURIDINE SYNTHASE"/>
    <property type="match status" value="1"/>
</dbReference>
<sequence length="356" mass="40719">MQVSIPTISITDALKEDAIFIDVRSPGEYEEFHIPNAISVPLFSNEERAQVGTTYKQIGQGKAIELGVQIFSKKLPEYYQTFKNIANDNKHKNIIVYCWRGGMRSGTVVSFLGTLKLPLIQLVGGIRSYRKLVQAELEYFSTIEKQYIVLEGNTGTHKTNILEALQKENYPVLDLEGLAGHRGSTFGGIGLQPKSQKEFERDLVLRLRELQDSPYCIIEAESKRVGRIILPDFILKGKDAGVRIHIHSPIESRIKAICDTYQFENYHDEFIHAIEILKKRMKPNLYNQITESFNNRQYELFVKLILEEYYDPKYTFAADQYETPVRFVQIQGLEDGIEIVKTELNSIVKGMGLLTT</sequence>
<dbReference type="SUPFAM" id="SSF52821">
    <property type="entry name" value="Rhodanese/Cell cycle control phosphatase"/>
    <property type="match status" value="1"/>
</dbReference>
<dbReference type="InterPro" id="IPR017582">
    <property type="entry name" value="SelU"/>
</dbReference>
<organism evidence="3 4">
    <name type="scientific">Schinkia azotoformans MEV2011</name>
    <dbReference type="NCBI Taxonomy" id="1348973"/>
    <lineage>
        <taxon>Bacteria</taxon>
        <taxon>Bacillati</taxon>
        <taxon>Bacillota</taxon>
        <taxon>Bacilli</taxon>
        <taxon>Bacillales</taxon>
        <taxon>Bacillaceae</taxon>
        <taxon>Calidifontibacillus/Schinkia group</taxon>
        <taxon>Schinkia</taxon>
    </lineage>
</organism>
<evidence type="ECO:0000313" key="4">
    <source>
        <dbReference type="Proteomes" id="UP000027936"/>
    </source>
</evidence>
<name>A0A072NR66_SCHAZ</name>
<keyword evidence="3" id="KW-0808">Transferase</keyword>
<dbReference type="SMART" id="SM00450">
    <property type="entry name" value="RHOD"/>
    <property type="match status" value="1"/>
</dbReference>
<dbReference type="AlphaFoldDB" id="A0A072NR66"/>